<organism evidence="1 2">
    <name type="scientific">Streptomyces brevispora</name>
    <dbReference type="NCBI Taxonomy" id="887462"/>
    <lineage>
        <taxon>Bacteria</taxon>
        <taxon>Bacillati</taxon>
        <taxon>Actinomycetota</taxon>
        <taxon>Actinomycetes</taxon>
        <taxon>Kitasatosporales</taxon>
        <taxon>Streptomycetaceae</taxon>
        <taxon>Streptomyces</taxon>
    </lineage>
</organism>
<dbReference type="Proteomes" id="UP000318186">
    <property type="component" value="Unassembled WGS sequence"/>
</dbReference>
<comment type="caution">
    <text evidence="1">The sequence shown here is derived from an EMBL/GenBank/DDBJ whole genome shotgun (WGS) entry which is preliminary data.</text>
</comment>
<dbReference type="EMBL" id="VIWW01000001">
    <property type="protein sequence ID" value="TWG06505.1"/>
    <property type="molecule type" value="Genomic_DNA"/>
</dbReference>
<evidence type="ECO:0000313" key="1">
    <source>
        <dbReference type="EMBL" id="TWG06505.1"/>
    </source>
</evidence>
<protein>
    <submittedName>
        <fullName evidence="1">Uncharacterized protein</fullName>
    </submittedName>
</protein>
<sequence>MRQINPKMPLWPVEIERDLVLRRKRAEEEQWRGEIEDIDMTLIFVRTKQAEQADAARTAVRTTVLFGLPGTRHVSG</sequence>
<gene>
    <name evidence="1" type="ORF">FHX80_115000</name>
</gene>
<dbReference type="RefSeq" id="WP_244318433.1">
    <property type="nucleotide sequence ID" value="NZ_VIWW01000001.1"/>
</dbReference>
<accession>A0A561V4F7</accession>
<name>A0A561V4F7_9ACTN</name>
<proteinExistence type="predicted"/>
<evidence type="ECO:0000313" key="2">
    <source>
        <dbReference type="Proteomes" id="UP000318186"/>
    </source>
</evidence>
<reference evidence="1 2" key="1">
    <citation type="submission" date="2019-06" db="EMBL/GenBank/DDBJ databases">
        <title>Sequencing the genomes of 1000 actinobacteria strains.</title>
        <authorList>
            <person name="Klenk H.-P."/>
        </authorList>
    </citation>
    <scope>NUCLEOTIDE SEQUENCE [LARGE SCALE GENOMIC DNA]</scope>
    <source>
        <strain evidence="1 2">DSM 42059</strain>
    </source>
</reference>
<dbReference type="AlphaFoldDB" id="A0A561V4F7"/>